<evidence type="ECO:0000313" key="2">
    <source>
        <dbReference type="EMBL" id="PMD21437.1"/>
    </source>
</evidence>
<sequence length="159" mass="17947">MSQQEGATTRDPGPEVTTPRDLYTLPLPICIQHLIRNTEGAGEMDQALRCISAGATFVLHTTPTARREEERRHEDQNKLSGFRCPCTDPHLPHHQRVPESGDGIPKISLCSTRSRDLKLQRLSEGHREFKVLSGSVTLYCCFQSVLQIWPWFVRAIGLD</sequence>
<gene>
    <name evidence="2" type="ORF">NA56DRAFT_703618</name>
</gene>
<evidence type="ECO:0000256" key="1">
    <source>
        <dbReference type="SAM" id="MobiDB-lite"/>
    </source>
</evidence>
<dbReference type="EMBL" id="KZ613481">
    <property type="protein sequence ID" value="PMD21437.1"/>
    <property type="molecule type" value="Genomic_DNA"/>
</dbReference>
<dbReference type="AlphaFoldDB" id="A0A2J6Q572"/>
<dbReference type="Proteomes" id="UP000235672">
    <property type="component" value="Unassembled WGS sequence"/>
</dbReference>
<protein>
    <submittedName>
        <fullName evidence="2">Uncharacterized protein</fullName>
    </submittedName>
</protein>
<proteinExistence type="predicted"/>
<reference evidence="2 3" key="1">
    <citation type="submission" date="2016-05" db="EMBL/GenBank/DDBJ databases">
        <title>A degradative enzymes factory behind the ericoid mycorrhizal symbiosis.</title>
        <authorList>
            <consortium name="DOE Joint Genome Institute"/>
            <person name="Martino E."/>
            <person name="Morin E."/>
            <person name="Grelet G."/>
            <person name="Kuo A."/>
            <person name="Kohler A."/>
            <person name="Daghino S."/>
            <person name="Barry K."/>
            <person name="Choi C."/>
            <person name="Cichocki N."/>
            <person name="Clum A."/>
            <person name="Copeland A."/>
            <person name="Hainaut M."/>
            <person name="Haridas S."/>
            <person name="Labutti K."/>
            <person name="Lindquist E."/>
            <person name="Lipzen A."/>
            <person name="Khouja H.-R."/>
            <person name="Murat C."/>
            <person name="Ohm R."/>
            <person name="Olson A."/>
            <person name="Spatafora J."/>
            <person name="Veneault-Fourrey C."/>
            <person name="Henrissat B."/>
            <person name="Grigoriev I."/>
            <person name="Martin F."/>
            <person name="Perotto S."/>
        </authorList>
    </citation>
    <scope>NUCLEOTIDE SEQUENCE [LARGE SCALE GENOMIC DNA]</scope>
    <source>
        <strain evidence="2 3">UAMH 7357</strain>
    </source>
</reference>
<evidence type="ECO:0000313" key="3">
    <source>
        <dbReference type="Proteomes" id="UP000235672"/>
    </source>
</evidence>
<feature type="region of interest" description="Disordered" evidence="1">
    <location>
        <begin position="1"/>
        <end position="21"/>
    </location>
</feature>
<accession>A0A2J6Q572</accession>
<keyword evidence="3" id="KW-1185">Reference proteome</keyword>
<organism evidence="2 3">
    <name type="scientific">Hyaloscypha hepaticicola</name>
    <dbReference type="NCBI Taxonomy" id="2082293"/>
    <lineage>
        <taxon>Eukaryota</taxon>
        <taxon>Fungi</taxon>
        <taxon>Dikarya</taxon>
        <taxon>Ascomycota</taxon>
        <taxon>Pezizomycotina</taxon>
        <taxon>Leotiomycetes</taxon>
        <taxon>Helotiales</taxon>
        <taxon>Hyaloscyphaceae</taxon>
        <taxon>Hyaloscypha</taxon>
    </lineage>
</organism>
<name>A0A2J6Q572_9HELO</name>